<evidence type="ECO:0000256" key="1">
    <source>
        <dbReference type="SAM" id="MobiDB-lite"/>
    </source>
</evidence>
<sequence>MGGRREECKRLKAIIMPLLHWRKLRHRESHTASKWQRQDEDSDSQAQNPLASPLHTLHFNRESKGPGLYTNSTCLCLGLLVTTRKQAPQGSTVVLPNLPTSEHHPITTHRRKQALFQARVDVRYGL</sequence>
<organism evidence="2 3">
    <name type="scientific">Pipistrellus kuhlii</name>
    <name type="common">Kuhl's pipistrelle</name>
    <dbReference type="NCBI Taxonomy" id="59472"/>
    <lineage>
        <taxon>Eukaryota</taxon>
        <taxon>Metazoa</taxon>
        <taxon>Chordata</taxon>
        <taxon>Craniata</taxon>
        <taxon>Vertebrata</taxon>
        <taxon>Euteleostomi</taxon>
        <taxon>Mammalia</taxon>
        <taxon>Eutheria</taxon>
        <taxon>Laurasiatheria</taxon>
        <taxon>Chiroptera</taxon>
        <taxon>Yangochiroptera</taxon>
        <taxon>Vespertilionidae</taxon>
        <taxon>Pipistrellus</taxon>
    </lineage>
</organism>
<gene>
    <name evidence="2" type="ORF">mPipKuh1_007968</name>
</gene>
<evidence type="ECO:0000313" key="3">
    <source>
        <dbReference type="Proteomes" id="UP000558488"/>
    </source>
</evidence>
<reference evidence="2 3" key="1">
    <citation type="journal article" date="2020" name="Nature">
        <title>Six reference-quality genomes reveal evolution of bat adaptations.</title>
        <authorList>
            <person name="Jebb D."/>
            <person name="Huang Z."/>
            <person name="Pippel M."/>
            <person name="Hughes G.M."/>
            <person name="Lavrichenko K."/>
            <person name="Devanna P."/>
            <person name="Winkler S."/>
            <person name="Jermiin L.S."/>
            <person name="Skirmuntt E.C."/>
            <person name="Katzourakis A."/>
            <person name="Burkitt-Gray L."/>
            <person name="Ray D.A."/>
            <person name="Sullivan K.A.M."/>
            <person name="Roscito J.G."/>
            <person name="Kirilenko B.M."/>
            <person name="Davalos L.M."/>
            <person name="Corthals A.P."/>
            <person name="Power M.L."/>
            <person name="Jones G."/>
            <person name="Ransome R.D."/>
            <person name="Dechmann D.K.N."/>
            <person name="Locatelli A.G."/>
            <person name="Puechmaille S.J."/>
            <person name="Fedrigo O."/>
            <person name="Jarvis E.D."/>
            <person name="Hiller M."/>
            <person name="Vernes S.C."/>
            <person name="Myers E.W."/>
            <person name="Teeling E.C."/>
        </authorList>
    </citation>
    <scope>NUCLEOTIDE SEQUENCE [LARGE SCALE GENOMIC DNA]</scope>
    <source>
        <strain evidence="2">MPipKuh1</strain>
        <tissue evidence="2">Flight muscle</tissue>
    </source>
</reference>
<keyword evidence="3" id="KW-1185">Reference proteome</keyword>
<protein>
    <submittedName>
        <fullName evidence="2">Uncharacterized protein</fullName>
    </submittedName>
</protein>
<accession>A0A7J7WLW7</accession>
<dbReference type="AlphaFoldDB" id="A0A7J7WLW7"/>
<name>A0A7J7WLW7_PIPKU</name>
<comment type="caution">
    <text evidence="2">The sequence shown here is derived from an EMBL/GenBank/DDBJ whole genome shotgun (WGS) entry which is preliminary data.</text>
</comment>
<dbReference type="EMBL" id="JACAGB010000010">
    <property type="protein sequence ID" value="KAF6338246.1"/>
    <property type="molecule type" value="Genomic_DNA"/>
</dbReference>
<dbReference type="Proteomes" id="UP000558488">
    <property type="component" value="Unassembled WGS sequence"/>
</dbReference>
<feature type="region of interest" description="Disordered" evidence="1">
    <location>
        <begin position="29"/>
        <end position="62"/>
    </location>
</feature>
<proteinExistence type="predicted"/>
<evidence type="ECO:0000313" key="2">
    <source>
        <dbReference type="EMBL" id="KAF6338246.1"/>
    </source>
</evidence>